<dbReference type="Proteomes" id="UP000177693">
    <property type="component" value="Unassembled WGS sequence"/>
</dbReference>
<dbReference type="Gene3D" id="3.20.20.70">
    <property type="entry name" value="Aldolase class I"/>
    <property type="match status" value="1"/>
</dbReference>
<gene>
    <name evidence="4" type="ORF">A3I23_03790</name>
</gene>
<dbReference type="PANTHER" id="PTHR32332">
    <property type="entry name" value="2-NITROPROPANE DIOXYGENASE"/>
    <property type="match status" value="1"/>
</dbReference>
<comment type="caution">
    <text evidence="4">The sequence shown here is derived from an EMBL/GenBank/DDBJ whole genome shotgun (WGS) entry which is preliminary data.</text>
</comment>
<dbReference type="EMBL" id="MFVL01000032">
    <property type="protein sequence ID" value="OGJ00612.1"/>
    <property type="molecule type" value="Genomic_DNA"/>
</dbReference>
<evidence type="ECO:0000313" key="5">
    <source>
        <dbReference type="Proteomes" id="UP000177693"/>
    </source>
</evidence>
<name>A0A1F6Y2P0_9BACT</name>
<evidence type="ECO:0000256" key="3">
    <source>
        <dbReference type="ARBA" id="ARBA00023002"/>
    </source>
</evidence>
<proteinExistence type="predicted"/>
<accession>A0A1F6Y2P0</accession>
<evidence type="ECO:0000313" key="4">
    <source>
        <dbReference type="EMBL" id="OGJ00612.1"/>
    </source>
</evidence>
<dbReference type="GO" id="GO:0018580">
    <property type="term" value="F:nitronate monooxygenase activity"/>
    <property type="evidence" value="ECO:0007669"/>
    <property type="project" value="InterPro"/>
</dbReference>
<keyword evidence="1" id="KW-0285">Flavoprotein</keyword>
<keyword evidence="2" id="KW-0288">FMN</keyword>
<dbReference type="InterPro" id="IPR004136">
    <property type="entry name" value="NMO"/>
</dbReference>
<dbReference type="SUPFAM" id="SSF51412">
    <property type="entry name" value="Inosine monophosphate dehydrogenase (IMPDH)"/>
    <property type="match status" value="1"/>
</dbReference>
<reference evidence="4 5" key="1">
    <citation type="journal article" date="2016" name="Nat. Commun.">
        <title>Thousands of microbial genomes shed light on interconnected biogeochemical processes in an aquifer system.</title>
        <authorList>
            <person name="Anantharaman K."/>
            <person name="Brown C.T."/>
            <person name="Hug L.A."/>
            <person name="Sharon I."/>
            <person name="Castelle C.J."/>
            <person name="Probst A.J."/>
            <person name="Thomas B.C."/>
            <person name="Singh A."/>
            <person name="Wilkins M.J."/>
            <person name="Karaoz U."/>
            <person name="Brodie E.L."/>
            <person name="Williams K.H."/>
            <person name="Hubbard S.S."/>
            <person name="Banfield J.F."/>
        </authorList>
    </citation>
    <scope>NUCLEOTIDE SEQUENCE [LARGE SCALE GENOMIC DNA]</scope>
</reference>
<keyword evidence="3" id="KW-0560">Oxidoreductase</keyword>
<protein>
    <submittedName>
        <fullName evidence="4">Uncharacterized protein</fullName>
    </submittedName>
</protein>
<evidence type="ECO:0000256" key="2">
    <source>
        <dbReference type="ARBA" id="ARBA00022643"/>
    </source>
</evidence>
<sequence>MKLPKLVIKGFHLGGCIIQGGMGVGVSLAPLAGAVSKEGGLGVVSSAGLRTIVSLREGRNMNTYTAVRMELERAKDSSGGRPVAINIMCALIGTYNDTVRASIDAEVGAIISGAGLPLGLPGIMQPRNTALVPIISSARALEIIIKRWERLSYRPDAVVLEGPLAGGHLGFKMKEVDDSDFTLEKLLPPVLGVAHQHGDFPVIVAGGIYAHEDICKFLAMGASGVQMGTRFLATHESSATAEYKQAVVDAREDDIIVVAYPDKTPASPCGLPFRILKGSPSYSKKRQPRCDRGYVLQRGPEGKPSVCQAMPGSANSDKFFCLCNTLLASAGWAPTELPLYTVGSNAYRVDKILSVAELMKELCGEYARISSE</sequence>
<evidence type="ECO:0000256" key="1">
    <source>
        <dbReference type="ARBA" id="ARBA00022630"/>
    </source>
</evidence>
<dbReference type="Pfam" id="PF03060">
    <property type="entry name" value="NMO"/>
    <property type="match status" value="1"/>
</dbReference>
<dbReference type="PANTHER" id="PTHR32332:SF18">
    <property type="entry name" value="2-NITROPROPANE DIOXYGENASE"/>
    <property type="match status" value="1"/>
</dbReference>
<dbReference type="CDD" id="cd04730">
    <property type="entry name" value="NPD_like"/>
    <property type="match status" value="1"/>
</dbReference>
<dbReference type="AlphaFoldDB" id="A0A1F6Y2P0"/>
<dbReference type="InterPro" id="IPR013785">
    <property type="entry name" value="Aldolase_TIM"/>
</dbReference>
<organism evidence="4 5">
    <name type="scientific">Candidatus Nomurabacteria bacterium RIFCSPLOWO2_02_FULL_40_67</name>
    <dbReference type="NCBI Taxonomy" id="1801787"/>
    <lineage>
        <taxon>Bacteria</taxon>
        <taxon>Candidatus Nomuraibacteriota</taxon>
    </lineage>
</organism>